<evidence type="ECO:0000313" key="1">
    <source>
        <dbReference type="EMBL" id="MPC27184.1"/>
    </source>
</evidence>
<accession>A0A5B7E2X8</accession>
<comment type="caution">
    <text evidence="1">The sequence shown here is derived from an EMBL/GenBank/DDBJ whole genome shotgun (WGS) entry which is preliminary data.</text>
</comment>
<evidence type="ECO:0000313" key="2">
    <source>
        <dbReference type="Proteomes" id="UP000324222"/>
    </source>
</evidence>
<proteinExistence type="predicted"/>
<name>A0A5B7E2X8_PORTR</name>
<dbReference type="EMBL" id="VSRR010001705">
    <property type="protein sequence ID" value="MPC27184.1"/>
    <property type="molecule type" value="Genomic_DNA"/>
</dbReference>
<reference evidence="1 2" key="1">
    <citation type="submission" date="2019-05" db="EMBL/GenBank/DDBJ databases">
        <title>Another draft genome of Portunus trituberculatus and its Hox gene families provides insights of decapod evolution.</title>
        <authorList>
            <person name="Jeong J.-H."/>
            <person name="Song I."/>
            <person name="Kim S."/>
            <person name="Choi T."/>
            <person name="Kim D."/>
            <person name="Ryu S."/>
            <person name="Kim W."/>
        </authorList>
    </citation>
    <scope>NUCLEOTIDE SEQUENCE [LARGE SCALE GENOMIC DNA]</scope>
    <source>
        <tissue evidence="1">Muscle</tissue>
    </source>
</reference>
<sequence>MMLGLVNSPWGAVSGSTALPDCQPMPVPIQHAAMWHVSREEQPS</sequence>
<protein>
    <submittedName>
        <fullName evidence="1">Uncharacterized protein</fullName>
    </submittedName>
</protein>
<gene>
    <name evidence="1" type="ORF">E2C01_020350</name>
</gene>
<dbReference type="Proteomes" id="UP000324222">
    <property type="component" value="Unassembled WGS sequence"/>
</dbReference>
<organism evidence="1 2">
    <name type="scientific">Portunus trituberculatus</name>
    <name type="common">Swimming crab</name>
    <name type="synonym">Neptunus trituberculatus</name>
    <dbReference type="NCBI Taxonomy" id="210409"/>
    <lineage>
        <taxon>Eukaryota</taxon>
        <taxon>Metazoa</taxon>
        <taxon>Ecdysozoa</taxon>
        <taxon>Arthropoda</taxon>
        <taxon>Crustacea</taxon>
        <taxon>Multicrustacea</taxon>
        <taxon>Malacostraca</taxon>
        <taxon>Eumalacostraca</taxon>
        <taxon>Eucarida</taxon>
        <taxon>Decapoda</taxon>
        <taxon>Pleocyemata</taxon>
        <taxon>Brachyura</taxon>
        <taxon>Eubrachyura</taxon>
        <taxon>Portunoidea</taxon>
        <taxon>Portunidae</taxon>
        <taxon>Portuninae</taxon>
        <taxon>Portunus</taxon>
    </lineage>
</organism>
<keyword evidence="2" id="KW-1185">Reference proteome</keyword>
<dbReference type="AlphaFoldDB" id="A0A5B7E2X8"/>